<dbReference type="EMBL" id="JAIWYP010000001">
    <property type="protein sequence ID" value="KAH3897858.1"/>
    <property type="molecule type" value="Genomic_DNA"/>
</dbReference>
<dbReference type="Proteomes" id="UP000828390">
    <property type="component" value="Unassembled WGS sequence"/>
</dbReference>
<proteinExistence type="predicted"/>
<comment type="caution">
    <text evidence="1">The sequence shown here is derived from an EMBL/GenBank/DDBJ whole genome shotgun (WGS) entry which is preliminary data.</text>
</comment>
<evidence type="ECO:0000313" key="2">
    <source>
        <dbReference type="Proteomes" id="UP000828390"/>
    </source>
</evidence>
<gene>
    <name evidence="1" type="ORF">DPMN_022054</name>
</gene>
<evidence type="ECO:0000313" key="1">
    <source>
        <dbReference type="EMBL" id="KAH3897858.1"/>
    </source>
</evidence>
<name>A0A9D4NJN4_DREPO</name>
<reference evidence="1" key="1">
    <citation type="journal article" date="2019" name="bioRxiv">
        <title>The Genome of the Zebra Mussel, Dreissena polymorpha: A Resource for Invasive Species Research.</title>
        <authorList>
            <person name="McCartney M.A."/>
            <person name="Auch B."/>
            <person name="Kono T."/>
            <person name="Mallez S."/>
            <person name="Zhang Y."/>
            <person name="Obille A."/>
            <person name="Becker A."/>
            <person name="Abrahante J.E."/>
            <person name="Garbe J."/>
            <person name="Badalamenti J.P."/>
            <person name="Herman A."/>
            <person name="Mangelson H."/>
            <person name="Liachko I."/>
            <person name="Sullivan S."/>
            <person name="Sone E.D."/>
            <person name="Koren S."/>
            <person name="Silverstein K.A.T."/>
            <person name="Beckman K.B."/>
            <person name="Gohl D.M."/>
        </authorList>
    </citation>
    <scope>NUCLEOTIDE SEQUENCE</scope>
    <source>
        <strain evidence="1">Duluth1</strain>
        <tissue evidence="1">Whole animal</tissue>
    </source>
</reference>
<accession>A0A9D4NJN4</accession>
<organism evidence="1 2">
    <name type="scientific">Dreissena polymorpha</name>
    <name type="common">Zebra mussel</name>
    <name type="synonym">Mytilus polymorpha</name>
    <dbReference type="NCBI Taxonomy" id="45954"/>
    <lineage>
        <taxon>Eukaryota</taxon>
        <taxon>Metazoa</taxon>
        <taxon>Spiralia</taxon>
        <taxon>Lophotrochozoa</taxon>
        <taxon>Mollusca</taxon>
        <taxon>Bivalvia</taxon>
        <taxon>Autobranchia</taxon>
        <taxon>Heteroconchia</taxon>
        <taxon>Euheterodonta</taxon>
        <taxon>Imparidentia</taxon>
        <taxon>Neoheterodontei</taxon>
        <taxon>Myida</taxon>
        <taxon>Dreissenoidea</taxon>
        <taxon>Dreissenidae</taxon>
        <taxon>Dreissena</taxon>
    </lineage>
</organism>
<protein>
    <submittedName>
        <fullName evidence="1">Uncharacterized protein</fullName>
    </submittedName>
</protein>
<keyword evidence="2" id="KW-1185">Reference proteome</keyword>
<dbReference type="AlphaFoldDB" id="A0A9D4NJN4"/>
<reference evidence="1" key="2">
    <citation type="submission" date="2020-11" db="EMBL/GenBank/DDBJ databases">
        <authorList>
            <person name="McCartney M.A."/>
            <person name="Auch B."/>
            <person name="Kono T."/>
            <person name="Mallez S."/>
            <person name="Becker A."/>
            <person name="Gohl D.M."/>
            <person name="Silverstein K.A.T."/>
            <person name="Koren S."/>
            <person name="Bechman K.B."/>
            <person name="Herman A."/>
            <person name="Abrahante J.E."/>
            <person name="Garbe J."/>
        </authorList>
    </citation>
    <scope>NUCLEOTIDE SEQUENCE</scope>
    <source>
        <strain evidence="1">Duluth1</strain>
        <tissue evidence="1">Whole animal</tissue>
    </source>
</reference>
<sequence length="73" mass="8109">MKQQLQYMNDCSLYLKSVTAKFQNCLRGAAQTISVSNIPMVPACLPSGGFVSSRRGQGGFNIHLWSNFKDGFY</sequence>